<evidence type="ECO:0000313" key="3">
    <source>
        <dbReference type="EMBL" id="MVN20240.1"/>
    </source>
</evidence>
<reference evidence="3 4" key="1">
    <citation type="submission" date="2019-12" db="EMBL/GenBank/DDBJ databases">
        <title>Mucilaginibacter sp. HMF7410 genome sequencing and assembly.</title>
        <authorList>
            <person name="Kang H."/>
            <person name="Cha I."/>
            <person name="Kim H."/>
            <person name="Joh K."/>
        </authorList>
    </citation>
    <scope>NUCLEOTIDE SEQUENCE [LARGE SCALE GENOMIC DNA]</scope>
    <source>
        <strain evidence="3 4">HMF7410</strain>
    </source>
</reference>
<accession>A0A7K1ST10</accession>
<sequence>MKQLMANSTPLPEGTVIMAEQQTAGKGQQQNGWHSEAGKNLTFSLLLLPGFLMLANSFDLLTAISLGVIKPLQKILGKDTCIKWPNDIYYGQKKLGGILIENVLAGKNIKHSIIGIGININQENFPGHLPNPVSVKQILQKECSLKEVLLQICAGIEFYYLKLKAGKSEEIKQEYLDNLYGFRKTLQFKANNEVFEGEIFAVNHFGFLGVKKQKETVFYDLKQIKFIFS</sequence>
<dbReference type="EMBL" id="WPIK01000001">
    <property type="protein sequence ID" value="MVN20240.1"/>
    <property type="molecule type" value="Genomic_DNA"/>
</dbReference>
<dbReference type="PANTHER" id="PTHR12835:SF5">
    <property type="entry name" value="BIOTIN--PROTEIN LIGASE"/>
    <property type="match status" value="1"/>
</dbReference>
<gene>
    <name evidence="3" type="ORF">GO621_01660</name>
</gene>
<dbReference type="GO" id="GO:0005737">
    <property type="term" value="C:cytoplasm"/>
    <property type="evidence" value="ECO:0007669"/>
    <property type="project" value="TreeGrafter"/>
</dbReference>
<dbReference type="AlphaFoldDB" id="A0A7K1ST10"/>
<dbReference type="SUPFAM" id="SSF55681">
    <property type="entry name" value="Class II aaRS and biotin synthetases"/>
    <property type="match status" value="1"/>
</dbReference>
<keyword evidence="4" id="KW-1185">Reference proteome</keyword>
<dbReference type="EC" id="6.3.4.15" evidence="3"/>
<evidence type="ECO:0000256" key="1">
    <source>
        <dbReference type="ARBA" id="ARBA00022598"/>
    </source>
</evidence>
<dbReference type="InterPro" id="IPR004143">
    <property type="entry name" value="BPL_LPL_catalytic"/>
</dbReference>
<feature type="domain" description="BPL/LPL catalytic" evidence="2">
    <location>
        <begin position="1"/>
        <end position="164"/>
    </location>
</feature>
<dbReference type="NCBIfam" id="TIGR00121">
    <property type="entry name" value="birA_ligase"/>
    <property type="match status" value="1"/>
</dbReference>
<evidence type="ECO:0000259" key="2">
    <source>
        <dbReference type="PROSITE" id="PS51733"/>
    </source>
</evidence>
<protein>
    <submittedName>
        <fullName evidence="3">Biotin--[acetyl-CoA-carboxylase] ligase</fullName>
        <ecNumber evidence="3">6.3.4.15</ecNumber>
    </submittedName>
</protein>
<organism evidence="3 4">
    <name type="scientific">Mucilaginibacter arboris</name>
    <dbReference type="NCBI Taxonomy" id="2682090"/>
    <lineage>
        <taxon>Bacteria</taxon>
        <taxon>Pseudomonadati</taxon>
        <taxon>Bacteroidota</taxon>
        <taxon>Sphingobacteriia</taxon>
        <taxon>Sphingobacteriales</taxon>
        <taxon>Sphingobacteriaceae</taxon>
        <taxon>Mucilaginibacter</taxon>
    </lineage>
</organism>
<comment type="caution">
    <text evidence="3">The sequence shown here is derived from an EMBL/GenBank/DDBJ whole genome shotgun (WGS) entry which is preliminary data.</text>
</comment>
<dbReference type="InterPro" id="IPR004408">
    <property type="entry name" value="Biotin_CoA_COase_ligase"/>
</dbReference>
<dbReference type="Proteomes" id="UP000462014">
    <property type="component" value="Unassembled WGS sequence"/>
</dbReference>
<dbReference type="InterPro" id="IPR045864">
    <property type="entry name" value="aa-tRNA-synth_II/BPL/LPL"/>
</dbReference>
<proteinExistence type="predicted"/>
<dbReference type="GO" id="GO:0004077">
    <property type="term" value="F:biotin--[biotin carboxyl-carrier protein] ligase activity"/>
    <property type="evidence" value="ECO:0007669"/>
    <property type="project" value="UniProtKB-EC"/>
</dbReference>
<dbReference type="Gene3D" id="3.30.930.10">
    <property type="entry name" value="Bira Bifunctional Protein, Domain 2"/>
    <property type="match status" value="1"/>
</dbReference>
<dbReference type="PROSITE" id="PS51733">
    <property type="entry name" value="BPL_LPL_CATALYTIC"/>
    <property type="match status" value="1"/>
</dbReference>
<dbReference type="Pfam" id="PF03099">
    <property type="entry name" value="BPL_LplA_LipB"/>
    <property type="match status" value="1"/>
</dbReference>
<keyword evidence="1 3" id="KW-0436">Ligase</keyword>
<dbReference type="PANTHER" id="PTHR12835">
    <property type="entry name" value="BIOTIN PROTEIN LIGASE"/>
    <property type="match status" value="1"/>
</dbReference>
<evidence type="ECO:0000313" key="4">
    <source>
        <dbReference type="Proteomes" id="UP000462014"/>
    </source>
</evidence>
<name>A0A7K1ST10_9SPHI</name>